<proteinExistence type="predicted"/>
<gene>
    <name evidence="1" type="ORF">DDF67_05455</name>
</gene>
<comment type="caution">
    <text evidence="1">The sequence shown here is derived from an EMBL/GenBank/DDBJ whole genome shotgun (WGS) entry which is preliminary data.</text>
</comment>
<dbReference type="Pfam" id="PF11164">
    <property type="entry name" value="DUF2948"/>
    <property type="match status" value="1"/>
</dbReference>
<protein>
    <submittedName>
        <fullName evidence="1">DUF2948 domain-containing protein</fullName>
    </submittedName>
</protein>
<evidence type="ECO:0000313" key="1">
    <source>
        <dbReference type="EMBL" id="PVM91947.1"/>
    </source>
</evidence>
<dbReference type="AlphaFoldDB" id="A0A2T9K7M1"/>
<dbReference type="InterPro" id="IPR021335">
    <property type="entry name" value="DUF2948"/>
</dbReference>
<dbReference type="EMBL" id="QDKQ01000026">
    <property type="protein sequence ID" value="PVM91947.1"/>
    <property type="molecule type" value="Genomic_DNA"/>
</dbReference>
<dbReference type="OrthoDB" id="9806367at2"/>
<evidence type="ECO:0000313" key="2">
    <source>
        <dbReference type="Proteomes" id="UP000245073"/>
    </source>
</evidence>
<organism evidence="1 2">
    <name type="scientific">Caulobacter endophyticus</name>
    <dbReference type="NCBI Taxonomy" id="2172652"/>
    <lineage>
        <taxon>Bacteria</taxon>
        <taxon>Pseudomonadati</taxon>
        <taxon>Pseudomonadota</taxon>
        <taxon>Alphaproteobacteria</taxon>
        <taxon>Caulobacterales</taxon>
        <taxon>Caulobacteraceae</taxon>
        <taxon>Caulobacter</taxon>
    </lineage>
</organism>
<accession>A0A2T9K7M1</accession>
<keyword evidence="2" id="KW-1185">Reference proteome</keyword>
<reference evidence="1 2" key="1">
    <citation type="submission" date="2018-04" db="EMBL/GenBank/DDBJ databases">
        <title>The genome sequence of Caulobacter sp. 744.</title>
        <authorList>
            <person name="Gao J."/>
            <person name="Sun J."/>
        </authorList>
    </citation>
    <scope>NUCLEOTIDE SEQUENCE [LARGE SCALE GENOMIC DNA]</scope>
    <source>
        <strain evidence="1 2">774</strain>
    </source>
</reference>
<dbReference type="Proteomes" id="UP000245073">
    <property type="component" value="Unassembled WGS sequence"/>
</dbReference>
<sequence length="164" mass="17257">MRGPGASHQGRRRAGALSMNAAPLRLLAQEPADLEVVSAALQDAVAKIGDIRWDASARTLTLACNRFRWEAGKGRGKGGERVRSALQLGDVTGVQARNLRRDAKQAVVELLSIGFEPGQEAPGGTVLLTFAGGGDLKVAVDCIEVVLADVSDPWATPRKPGHAE</sequence>
<name>A0A2T9K7M1_9CAUL</name>